<gene>
    <name evidence="1" type="ordered locus">Hden_2265</name>
</gene>
<evidence type="ECO:0000313" key="1">
    <source>
        <dbReference type="EMBL" id="ADJ24063.1"/>
    </source>
</evidence>
<dbReference type="OrthoDB" id="7933540at2"/>
<protein>
    <submittedName>
        <fullName evidence="1">Uncharacterized protein</fullName>
    </submittedName>
</protein>
<sequence>MRTKAINQVYHVLKAVCDLERELKKGALSATVNREDCSEHLKQARHQLHQVLDEVYASDFRASKAA</sequence>
<dbReference type="AlphaFoldDB" id="D8JR78"/>
<accession>D8JR78</accession>
<dbReference type="HOGENOM" id="CLU_2825287_0_0_5"/>
<proteinExistence type="predicted"/>
<evidence type="ECO:0000313" key="2">
    <source>
        <dbReference type="Proteomes" id="UP000002033"/>
    </source>
</evidence>
<dbReference type="EMBL" id="CP002083">
    <property type="protein sequence ID" value="ADJ24063.1"/>
    <property type="molecule type" value="Genomic_DNA"/>
</dbReference>
<dbReference type="KEGG" id="hdn:Hden_2265"/>
<dbReference type="RefSeq" id="WP_013216222.1">
    <property type="nucleotide sequence ID" value="NC_014313.1"/>
</dbReference>
<name>D8JR78_HYPDA</name>
<keyword evidence="2" id="KW-1185">Reference proteome</keyword>
<reference evidence="2" key="1">
    <citation type="journal article" date="2011" name="J. Bacteriol.">
        <title>Genome sequences of eight morphologically diverse alphaproteobacteria.</title>
        <authorList>
            <consortium name="US DOE Joint Genome Institute"/>
            <person name="Brown P.J."/>
            <person name="Kysela D.T."/>
            <person name="Buechlein A."/>
            <person name="Hemmerich C."/>
            <person name="Brun Y.V."/>
        </authorList>
    </citation>
    <scope>NUCLEOTIDE SEQUENCE [LARGE SCALE GENOMIC DNA]</scope>
    <source>
        <strain evidence="2">ATCC 51888 / DSM 1869 / NCIB 11706 / TK 0415</strain>
    </source>
</reference>
<organism evidence="1 2">
    <name type="scientific">Hyphomicrobium denitrificans (strain ATCC 51888 / DSM 1869 / NCIMB 11706 / TK 0415)</name>
    <dbReference type="NCBI Taxonomy" id="582899"/>
    <lineage>
        <taxon>Bacteria</taxon>
        <taxon>Pseudomonadati</taxon>
        <taxon>Pseudomonadota</taxon>
        <taxon>Alphaproteobacteria</taxon>
        <taxon>Hyphomicrobiales</taxon>
        <taxon>Hyphomicrobiaceae</taxon>
        <taxon>Hyphomicrobium</taxon>
    </lineage>
</organism>
<dbReference type="Proteomes" id="UP000002033">
    <property type="component" value="Chromosome"/>
</dbReference>